<keyword evidence="4" id="KW-0808">Transferase</keyword>
<comment type="similarity">
    <text evidence="1">Belongs to the glycosyltransferase group 1 family. Glycosyltransferase 4 subfamily.</text>
</comment>
<dbReference type="GO" id="GO:0016757">
    <property type="term" value="F:glycosyltransferase activity"/>
    <property type="evidence" value="ECO:0007669"/>
    <property type="project" value="UniProtKB-KW"/>
</dbReference>
<accession>A0AA90R3P6</accession>
<name>A0AA90R3P6_9BACI</name>
<dbReference type="Gene3D" id="3.40.50.2000">
    <property type="entry name" value="Glycogen Phosphorylase B"/>
    <property type="match status" value="2"/>
</dbReference>
<dbReference type="PANTHER" id="PTHR12526">
    <property type="entry name" value="GLYCOSYLTRANSFERASE"/>
    <property type="match status" value="1"/>
</dbReference>
<dbReference type="AlphaFoldDB" id="A0AA90R3P6"/>
<dbReference type="InterPro" id="IPR001296">
    <property type="entry name" value="Glyco_trans_1"/>
</dbReference>
<gene>
    <name evidence="4" type="ORF">RCG21_00840</name>
</gene>
<protein>
    <submittedName>
        <fullName evidence="4">Glycosyltransferase family 4 protein</fullName>
        <ecNumber evidence="4">2.4.-.-</ecNumber>
    </submittedName>
</protein>
<keyword evidence="4" id="KW-0328">Glycosyltransferase</keyword>
<dbReference type="Pfam" id="PF13439">
    <property type="entry name" value="Glyco_transf_4"/>
    <property type="match status" value="1"/>
</dbReference>
<sequence>MDLIKVLFFDQSARMGGAEKVLFDLLENINRSKIYPILVSPSGELANKVRGLNIECIELMEFENVETTRKRMRIRDIFKTIKLVYKLNNIINDVQPDILFTNSVKAHVLVNYKKRRIPSIIRLHDYPSSFGSISVKILKNALNNVDKISCVSQSVANDLGKLFPNCIDKLKVTYNGIYKKTNNCKKHFKKPRVVVAGWLFSWKGFDTFIEAMEKLSPKIPDWEFVIAGEAARDVEESLSYKELLYKRVNSSLYKEKFVLNGGYKSLEEIICCSEHCIFVQPSIKPDPLPTVILEASTLAVPTVASDLGGSKEIIEDMVSGRLISPHADELANSVMELVSDLNLRVKYGNKMNFECNRKFSMENYIRSITETIENIIR</sequence>
<dbReference type="InterPro" id="IPR028098">
    <property type="entry name" value="Glyco_trans_4-like_N"/>
</dbReference>
<feature type="domain" description="Glycosyltransferase subfamily 4-like N-terminal" evidence="3">
    <location>
        <begin position="15"/>
        <end position="177"/>
    </location>
</feature>
<dbReference type="PANTHER" id="PTHR12526:SF630">
    <property type="entry name" value="GLYCOSYLTRANSFERASE"/>
    <property type="match status" value="1"/>
</dbReference>
<dbReference type="Proteomes" id="UP001178888">
    <property type="component" value="Unassembled WGS sequence"/>
</dbReference>
<reference evidence="4" key="1">
    <citation type="submission" date="2023-08" db="EMBL/GenBank/DDBJ databases">
        <title>Nitrogen cycling bacteria in agricultural field soils.</title>
        <authorList>
            <person name="Jang J."/>
        </authorList>
    </citation>
    <scope>NUCLEOTIDE SEQUENCE</scope>
    <source>
        <strain evidence="4">PS3-36</strain>
    </source>
</reference>
<evidence type="ECO:0000313" key="5">
    <source>
        <dbReference type="Proteomes" id="UP001178888"/>
    </source>
</evidence>
<organism evidence="4 5">
    <name type="scientific">Bacillus salipaludis</name>
    <dbReference type="NCBI Taxonomy" id="2547811"/>
    <lineage>
        <taxon>Bacteria</taxon>
        <taxon>Bacillati</taxon>
        <taxon>Bacillota</taxon>
        <taxon>Bacilli</taxon>
        <taxon>Bacillales</taxon>
        <taxon>Bacillaceae</taxon>
        <taxon>Bacillus</taxon>
    </lineage>
</organism>
<dbReference type="EMBL" id="JAVGVR010000001">
    <property type="protein sequence ID" value="MDQ6595008.1"/>
    <property type="molecule type" value="Genomic_DNA"/>
</dbReference>
<evidence type="ECO:0000259" key="3">
    <source>
        <dbReference type="Pfam" id="PF13439"/>
    </source>
</evidence>
<dbReference type="SUPFAM" id="SSF53756">
    <property type="entry name" value="UDP-Glycosyltransferase/glycogen phosphorylase"/>
    <property type="match status" value="1"/>
</dbReference>
<dbReference type="EC" id="2.4.-.-" evidence="4"/>
<evidence type="ECO:0000313" key="4">
    <source>
        <dbReference type="EMBL" id="MDQ6595008.1"/>
    </source>
</evidence>
<dbReference type="Pfam" id="PF00534">
    <property type="entry name" value="Glycos_transf_1"/>
    <property type="match status" value="1"/>
</dbReference>
<dbReference type="RefSeq" id="WP_308912739.1">
    <property type="nucleotide sequence ID" value="NZ_JAVGVR010000001.1"/>
</dbReference>
<evidence type="ECO:0000256" key="1">
    <source>
        <dbReference type="ARBA" id="ARBA00009481"/>
    </source>
</evidence>
<comment type="caution">
    <text evidence="4">The sequence shown here is derived from an EMBL/GenBank/DDBJ whole genome shotgun (WGS) entry which is preliminary data.</text>
</comment>
<evidence type="ECO:0000259" key="2">
    <source>
        <dbReference type="Pfam" id="PF00534"/>
    </source>
</evidence>
<keyword evidence="5" id="KW-1185">Reference proteome</keyword>
<dbReference type="CDD" id="cd03801">
    <property type="entry name" value="GT4_PimA-like"/>
    <property type="match status" value="1"/>
</dbReference>
<proteinExistence type="inferred from homology"/>
<feature type="domain" description="Glycosyl transferase family 1" evidence="2">
    <location>
        <begin position="189"/>
        <end position="350"/>
    </location>
</feature>